<evidence type="ECO:0000259" key="2">
    <source>
        <dbReference type="Pfam" id="PF02120"/>
    </source>
</evidence>
<dbReference type="InterPro" id="IPR021136">
    <property type="entry name" value="Flagellar_hook_control-like_C"/>
</dbReference>
<feature type="compositionally biased region" description="Low complexity" evidence="1">
    <location>
        <begin position="271"/>
        <end position="288"/>
    </location>
</feature>
<feature type="region of interest" description="Disordered" evidence="1">
    <location>
        <begin position="1"/>
        <end position="30"/>
    </location>
</feature>
<dbReference type="Pfam" id="PF02120">
    <property type="entry name" value="Flg_hook"/>
    <property type="match status" value="1"/>
</dbReference>
<dbReference type="Gene3D" id="3.30.750.140">
    <property type="match status" value="1"/>
</dbReference>
<evidence type="ECO:0000256" key="1">
    <source>
        <dbReference type="SAM" id="MobiDB-lite"/>
    </source>
</evidence>
<feature type="domain" description="Flagellar hook-length control protein-like C-terminal" evidence="2">
    <location>
        <begin position="198"/>
        <end position="281"/>
    </location>
</feature>
<feature type="region of interest" description="Disordered" evidence="1">
    <location>
        <begin position="132"/>
        <end position="170"/>
    </location>
</feature>
<accession>A0ABS0E375</accession>
<feature type="compositionally biased region" description="Polar residues" evidence="1">
    <location>
        <begin position="19"/>
        <end position="28"/>
    </location>
</feature>
<dbReference type="PANTHER" id="PTHR37533">
    <property type="entry name" value="FLAGELLAR HOOK-LENGTH CONTROL PROTEIN"/>
    <property type="match status" value="1"/>
</dbReference>
<evidence type="ECO:0000313" key="4">
    <source>
        <dbReference type="Proteomes" id="UP000636811"/>
    </source>
</evidence>
<protein>
    <submittedName>
        <fullName evidence="3">Flagellar hook-length control protein FliK</fullName>
    </submittedName>
</protein>
<name>A0ABS0E375_9GAMM</name>
<keyword evidence="4" id="KW-1185">Reference proteome</keyword>
<keyword evidence="3" id="KW-0969">Cilium</keyword>
<reference evidence="3 4" key="1">
    <citation type="submission" date="2020-11" db="EMBL/GenBank/DDBJ databases">
        <title>Taxonomic investigation of Rahnella strains.</title>
        <authorList>
            <person name="Lee S.D."/>
        </authorList>
    </citation>
    <scope>NUCLEOTIDE SEQUENCE [LARGE SCALE GENOMIC DNA]</scope>
    <source>
        <strain evidence="3 4">SAP-17</strain>
    </source>
</reference>
<dbReference type="InterPro" id="IPR038610">
    <property type="entry name" value="FliK-like_C_sf"/>
</dbReference>
<sequence length="324" mass="34238">MPELPLIAVSAGGGPDESAPTSSETDTQLPDDVAEQLAQLLNFLVPQETPVAPVAPVEIAATEQATRVLPAGIEPSVMPVTAETKTPRAQTSAALATAASVAESLSQPGAQNTLKPLAMSPALISLAQRQEGAEKPVLTPGTQQQPAGVLPASFQTAHNPPDITQGRSEAASRAVNMPMNITDGTQIQGEKLRQVLGERLQLQLDNRVQHATIRLDPPELGKIEISLQLDANKLQVQIQAGQPEVARALQQVSHELRQSLTAQNNLQVQVNISSQQQSSQQQGQHPSQTPYQPANLADIAPAARSRADDMSSVKPLDTSILTTV</sequence>
<keyword evidence="3" id="KW-0966">Cell projection</keyword>
<keyword evidence="3" id="KW-0282">Flagellum</keyword>
<gene>
    <name evidence="3" type="ORF">IV433_03395</name>
</gene>
<dbReference type="Proteomes" id="UP000636811">
    <property type="component" value="Unassembled WGS sequence"/>
</dbReference>
<organism evidence="3 4">
    <name type="scientific">Rahnella laticis</name>
    <dbReference type="NCBI Taxonomy" id="2787622"/>
    <lineage>
        <taxon>Bacteria</taxon>
        <taxon>Pseudomonadati</taxon>
        <taxon>Pseudomonadota</taxon>
        <taxon>Gammaproteobacteria</taxon>
        <taxon>Enterobacterales</taxon>
        <taxon>Yersiniaceae</taxon>
        <taxon>Rahnella</taxon>
    </lineage>
</organism>
<proteinExistence type="predicted"/>
<dbReference type="EMBL" id="JADOBI010000002">
    <property type="protein sequence ID" value="MBF7978450.1"/>
    <property type="molecule type" value="Genomic_DNA"/>
</dbReference>
<dbReference type="InterPro" id="IPR052563">
    <property type="entry name" value="FliK"/>
</dbReference>
<feature type="region of interest" description="Disordered" evidence="1">
    <location>
        <begin position="271"/>
        <end position="324"/>
    </location>
</feature>
<evidence type="ECO:0000313" key="3">
    <source>
        <dbReference type="EMBL" id="MBF7978450.1"/>
    </source>
</evidence>
<comment type="caution">
    <text evidence="3">The sequence shown here is derived from an EMBL/GenBank/DDBJ whole genome shotgun (WGS) entry which is preliminary data.</text>
</comment>
<dbReference type="CDD" id="cd17470">
    <property type="entry name" value="T3SS_Flik_C"/>
    <property type="match status" value="1"/>
</dbReference>
<dbReference type="PANTHER" id="PTHR37533:SF2">
    <property type="entry name" value="FLAGELLAR HOOK-LENGTH CONTROL PROTEIN"/>
    <property type="match status" value="1"/>
</dbReference>